<dbReference type="Proteomes" id="UP000799429">
    <property type="component" value="Unassembled WGS sequence"/>
</dbReference>
<feature type="region of interest" description="Disordered" evidence="1">
    <location>
        <begin position="186"/>
        <end position="206"/>
    </location>
</feature>
<proteinExistence type="predicted"/>
<dbReference type="EMBL" id="MU006092">
    <property type="protein sequence ID" value="KAF2840658.1"/>
    <property type="molecule type" value="Genomic_DNA"/>
</dbReference>
<feature type="compositionally biased region" description="Polar residues" evidence="1">
    <location>
        <begin position="33"/>
        <end position="75"/>
    </location>
</feature>
<organism evidence="2 3">
    <name type="scientific">Patellaria atrata CBS 101060</name>
    <dbReference type="NCBI Taxonomy" id="1346257"/>
    <lineage>
        <taxon>Eukaryota</taxon>
        <taxon>Fungi</taxon>
        <taxon>Dikarya</taxon>
        <taxon>Ascomycota</taxon>
        <taxon>Pezizomycotina</taxon>
        <taxon>Dothideomycetes</taxon>
        <taxon>Dothideomycetes incertae sedis</taxon>
        <taxon>Patellariales</taxon>
        <taxon>Patellariaceae</taxon>
        <taxon>Patellaria</taxon>
    </lineage>
</organism>
<feature type="compositionally biased region" description="Basic and acidic residues" evidence="1">
    <location>
        <begin position="186"/>
        <end position="198"/>
    </location>
</feature>
<accession>A0A9P4VR77</accession>
<evidence type="ECO:0000256" key="1">
    <source>
        <dbReference type="SAM" id="MobiDB-lite"/>
    </source>
</evidence>
<feature type="region of interest" description="Disordered" evidence="1">
    <location>
        <begin position="309"/>
        <end position="346"/>
    </location>
</feature>
<evidence type="ECO:0000313" key="2">
    <source>
        <dbReference type="EMBL" id="KAF2840658.1"/>
    </source>
</evidence>
<dbReference type="AlphaFoldDB" id="A0A9P4VR77"/>
<protein>
    <submittedName>
        <fullName evidence="2">Uncharacterized protein</fullName>
    </submittedName>
</protein>
<keyword evidence="3" id="KW-1185">Reference proteome</keyword>
<reference evidence="2" key="1">
    <citation type="journal article" date="2020" name="Stud. Mycol.">
        <title>101 Dothideomycetes genomes: a test case for predicting lifestyles and emergence of pathogens.</title>
        <authorList>
            <person name="Haridas S."/>
            <person name="Albert R."/>
            <person name="Binder M."/>
            <person name="Bloem J."/>
            <person name="Labutti K."/>
            <person name="Salamov A."/>
            <person name="Andreopoulos B."/>
            <person name="Baker S."/>
            <person name="Barry K."/>
            <person name="Bills G."/>
            <person name="Bluhm B."/>
            <person name="Cannon C."/>
            <person name="Castanera R."/>
            <person name="Culley D."/>
            <person name="Daum C."/>
            <person name="Ezra D."/>
            <person name="Gonzalez J."/>
            <person name="Henrissat B."/>
            <person name="Kuo A."/>
            <person name="Liang C."/>
            <person name="Lipzen A."/>
            <person name="Lutzoni F."/>
            <person name="Magnuson J."/>
            <person name="Mondo S."/>
            <person name="Nolan M."/>
            <person name="Ohm R."/>
            <person name="Pangilinan J."/>
            <person name="Park H.-J."/>
            <person name="Ramirez L."/>
            <person name="Alfaro M."/>
            <person name="Sun H."/>
            <person name="Tritt A."/>
            <person name="Yoshinaga Y."/>
            <person name="Zwiers L.-H."/>
            <person name="Turgeon B."/>
            <person name="Goodwin S."/>
            <person name="Spatafora J."/>
            <person name="Crous P."/>
            <person name="Grigoriev I."/>
        </authorList>
    </citation>
    <scope>NUCLEOTIDE SEQUENCE</scope>
    <source>
        <strain evidence="2">CBS 101060</strain>
    </source>
</reference>
<feature type="region of interest" description="Disordered" evidence="1">
    <location>
        <begin position="464"/>
        <end position="499"/>
    </location>
</feature>
<sequence length="499" mass="56156">MRSENALLKQQLVSLGYKVPQTNYAFKGPNESGELTNNEDTSRRNFGTQRPATRSSPTRQGTPKQQNGSSWSRTLLSRGAGSYHGNANDSGSPVRKRKYQQIQEDVEPQIYARQNSREKMPPPPLPPSRTELKARDLAHGTFVELTQHGQQHLDSQTYSEAMISNVELHDDRGRQEFQNRPMLAREEHPTSFKGRNAEPEPLMSGPFQLERDHPDDYRWMKELRGSLSASNGIRDQYEVPGLIQDPRILHPDRNVGHLPSTPSRVQQISLPPPGMYVKPDHLGERRYNTVGSLPLDSTLNSFSNNRNTTVYRPHSRYQNDSVAPNPAHRRPPISQRFNVSSTAPSYRNPRSLNGLSFIEEPYDVVNEPLLQSSTRSRMYSGLTEPSRSVNPHVDGNGIFHRSEIPPSSHIRSGAPAASPRDEQLFRAVPDLPSSTPSVYQNIPPTLNGGFSNIRDGRISFPVRSTAVSQRRMTEPIRRDDKAPSRGLFSSTGGRRVVRR</sequence>
<name>A0A9P4VR77_9PEZI</name>
<feature type="compositionally biased region" description="Basic and acidic residues" evidence="1">
    <location>
        <begin position="471"/>
        <end position="483"/>
    </location>
</feature>
<comment type="caution">
    <text evidence="2">The sequence shown here is derived from an EMBL/GenBank/DDBJ whole genome shotgun (WGS) entry which is preliminary data.</text>
</comment>
<feature type="compositionally biased region" description="Polar residues" evidence="1">
    <location>
        <begin position="309"/>
        <end position="322"/>
    </location>
</feature>
<feature type="region of interest" description="Disordered" evidence="1">
    <location>
        <begin position="18"/>
        <end position="100"/>
    </location>
</feature>
<evidence type="ECO:0000313" key="3">
    <source>
        <dbReference type="Proteomes" id="UP000799429"/>
    </source>
</evidence>
<feature type="compositionally biased region" description="Polar residues" evidence="1">
    <location>
        <begin position="335"/>
        <end position="346"/>
    </location>
</feature>
<gene>
    <name evidence="2" type="ORF">M501DRAFT_624742</name>
</gene>
<dbReference type="OrthoDB" id="5410764at2759"/>